<dbReference type="RefSeq" id="XP_073938422.1">
    <property type="nucleotide sequence ID" value="XM_074082321.1"/>
</dbReference>
<accession>A0AC58N9S2</accession>
<keyword evidence="1" id="KW-1185">Reference proteome</keyword>
<gene>
    <name evidence="2" type="primary">Rab44</name>
</gene>
<protein>
    <submittedName>
        <fullName evidence="2">Ras-related protein Rab-44</fullName>
    </submittedName>
</protein>
<name>A0AC58N9S2_CASCN</name>
<evidence type="ECO:0000313" key="1">
    <source>
        <dbReference type="Proteomes" id="UP001732720"/>
    </source>
</evidence>
<sequence length="930" mass="101605">MESGQRVSRTGRKLGSSRRRQIREPADDKDAPVAPEPEFWSPQAAAELQDFFQDCGAKERGYVTREDLAEAKFSFLGSEEESQMIFDWVDMEQRGRLSLEDFSSRLKNIFGSSLSTHRLRRRRPLPSQRVSATASFPALEEADTKEKEAFLVLMGQLGTSHLPEQAEIWRLWGELRQEEPRLAGNLEGFLAKMSHRLQEARADREALERSLRKRDSDHNREVRQLYEEMEQQIHREKQQLQAQSDSRGLVLSIRMQEVLEAKEREVQQLAEGQKELEAQIHRLGTMQQEADSENQQLREAERDLVGQLEKVRGQLQVTRGRLDASRGRVAWQMEEEPSVPRASEKTPDPQAVPPEEAPLPGLFGDNDDWDQLLSSFSSPPHRAPQLSWSPPLISRAASGPQTPRVVRQVSISESHTLPSGQEPSLDPDRSPSISPGEPSSNKDEKGVDPEGQATSPEQPIKPHGLEPNNESGTTKAHFPWGLPGAPAGESGSLVEDGFTPRTPAGPGKQIQASEPDDKGPGPGSAPDKPPRQGEALHLDLPAKDSEPGPELQGAVTLSEPSQGLDPVGQAPTEGQAQPPGGIREAQGLAPQSLEEEPKAKERKVGQDLGSEKAAEALETGHPESPQKHAQPAPVPSDTKQAPTEADMPVPSTPTPPRGSALMGAQPEAAGGPQEPTQALPTLAESEAQPRPPSMTAQAEREPSPAQSREPGAESRPEVPGKASGEARLTSPEDIRGPSDPDYLFHVIFVGDSNVGKTSFLHLLHQNTFAAGLAATVGVDFRVKTLMVDNKCFALQLWDTAGQERYHSLTRQLLRKAEGVVLMYDVTSQLSFSHVSYWLDCLQDAGADGAVILLLGNKMDCEEERQVPTEAGRQLAQELGVSFGECSAALGHNILEPMVNLARSLKAQEDRMKVSLVEAAPQKAKRAGCCF</sequence>
<evidence type="ECO:0000313" key="2">
    <source>
        <dbReference type="RefSeq" id="XP_073938422.1"/>
    </source>
</evidence>
<proteinExistence type="predicted"/>
<organism evidence="1 2">
    <name type="scientific">Castor canadensis</name>
    <name type="common">American beaver</name>
    <dbReference type="NCBI Taxonomy" id="51338"/>
    <lineage>
        <taxon>Eukaryota</taxon>
        <taxon>Metazoa</taxon>
        <taxon>Chordata</taxon>
        <taxon>Craniata</taxon>
        <taxon>Vertebrata</taxon>
        <taxon>Euteleostomi</taxon>
        <taxon>Mammalia</taxon>
        <taxon>Eutheria</taxon>
        <taxon>Euarchontoglires</taxon>
        <taxon>Glires</taxon>
        <taxon>Rodentia</taxon>
        <taxon>Castorimorpha</taxon>
        <taxon>Castoridae</taxon>
        <taxon>Castor</taxon>
    </lineage>
</organism>
<reference evidence="2" key="1">
    <citation type="submission" date="2025-08" db="UniProtKB">
        <authorList>
            <consortium name="RefSeq"/>
        </authorList>
    </citation>
    <scope>IDENTIFICATION</scope>
</reference>
<dbReference type="Proteomes" id="UP001732720">
    <property type="component" value="Chromosome 8"/>
</dbReference>